<reference evidence="2" key="1">
    <citation type="journal article" date="2019" name="Int. J. Syst. Evol. Microbiol.">
        <title>The Global Catalogue of Microorganisms (GCM) 10K type strain sequencing project: providing services to taxonomists for standard genome sequencing and annotation.</title>
        <authorList>
            <consortium name="The Broad Institute Genomics Platform"/>
            <consortium name="The Broad Institute Genome Sequencing Center for Infectious Disease"/>
            <person name="Wu L."/>
            <person name="Ma J."/>
        </authorList>
    </citation>
    <scope>NUCLEOTIDE SEQUENCE [LARGE SCALE GENOMIC DNA]</scope>
    <source>
        <strain evidence="2">CGMCC 4.7405</strain>
    </source>
</reference>
<keyword evidence="2" id="KW-1185">Reference proteome</keyword>
<dbReference type="EMBL" id="JBHRZI010000057">
    <property type="protein sequence ID" value="MFC3899126.1"/>
    <property type="molecule type" value="Genomic_DNA"/>
</dbReference>
<proteinExistence type="predicted"/>
<dbReference type="Proteomes" id="UP001595690">
    <property type="component" value="Unassembled WGS sequence"/>
</dbReference>
<protein>
    <submittedName>
        <fullName evidence="1">Uncharacterized protein</fullName>
    </submittedName>
</protein>
<sequence>MSRLVLFLAANPNPITLTVTDETRDDLAPRLTQIVRNGHTQPITAPDGREYVINFSNVVVAHFE</sequence>
<accession>A0ABV8CB13</accession>
<dbReference type="RefSeq" id="WP_156093582.1">
    <property type="nucleotide sequence ID" value="NZ_JBHRZI010000057.1"/>
</dbReference>
<evidence type="ECO:0000313" key="2">
    <source>
        <dbReference type="Proteomes" id="UP001595690"/>
    </source>
</evidence>
<organism evidence="1 2">
    <name type="scientific">Lentzea rhizosphaerae</name>
    <dbReference type="NCBI Taxonomy" id="2041025"/>
    <lineage>
        <taxon>Bacteria</taxon>
        <taxon>Bacillati</taxon>
        <taxon>Actinomycetota</taxon>
        <taxon>Actinomycetes</taxon>
        <taxon>Pseudonocardiales</taxon>
        <taxon>Pseudonocardiaceae</taxon>
        <taxon>Lentzea</taxon>
    </lineage>
</organism>
<comment type="caution">
    <text evidence="1">The sequence shown here is derived from an EMBL/GenBank/DDBJ whole genome shotgun (WGS) entry which is preliminary data.</text>
</comment>
<evidence type="ECO:0000313" key="1">
    <source>
        <dbReference type="EMBL" id="MFC3899126.1"/>
    </source>
</evidence>
<gene>
    <name evidence="1" type="ORF">ACFOWZ_47340</name>
</gene>
<name>A0ABV8CB13_9PSEU</name>